<sequence length="411" mass="47773">RMSSEESKDNLRLFIKYEHDENTRGPYNERQLLDICMQKEFDDSTPFCLMKEGEEPNNDTPFLTYAQRSMEGVPFSFVNAVPSEKNQIYEGLNTIQEDQSVQELHVEPEFQAAPFVDAYLVICDFFREKEKYLDQATLDYLIGIEAAFTDLTTAQKELVLKELEQKIAMMQFLFCSFCDRFMFTPHQTFMHMIDGDHIEKTINSSKIFEKASKLMDIMIGAKPGENMEYEYTRQEKQMEGWTSESPKDKNLRPVGNELEGVRRREEVVNCNREKTNFEVAEIWINQLQYESEEWMKLLIKRIGKAKTRCTSCKLIFGCAGEYYHHLLTYLHMEEADPDDIITVVVNVEMRRRAIKDLSRQPRPEIPSQPPAPVTQKDENPESREPNQPPKVETEDITAEKKEQSADGGSTG</sequence>
<feature type="compositionally biased region" description="Basic and acidic residues" evidence="1">
    <location>
        <begin position="375"/>
        <end position="384"/>
    </location>
</feature>
<dbReference type="EMBL" id="BTRK01000001">
    <property type="protein sequence ID" value="GMR30378.1"/>
    <property type="molecule type" value="Genomic_DNA"/>
</dbReference>
<dbReference type="Proteomes" id="UP001328107">
    <property type="component" value="Unassembled WGS sequence"/>
</dbReference>
<reference evidence="4" key="1">
    <citation type="submission" date="2022-10" db="EMBL/GenBank/DDBJ databases">
        <title>Genome assembly of Pristionchus species.</title>
        <authorList>
            <person name="Yoshida K."/>
            <person name="Sommer R.J."/>
        </authorList>
    </citation>
    <scope>NUCLEOTIDE SEQUENCE [LARGE SCALE GENOMIC DNA]</scope>
    <source>
        <strain evidence="4">RS5460</strain>
    </source>
</reference>
<accession>A0AAN5BYW8</accession>
<name>A0AAN5BYW8_9BILA</name>
<feature type="compositionally biased region" description="Pro residues" evidence="1">
    <location>
        <begin position="363"/>
        <end position="372"/>
    </location>
</feature>
<dbReference type="AlphaFoldDB" id="A0AAN5BYW8"/>
<gene>
    <name evidence="3" type="ORF">PMAYCL1PPCAC_00573</name>
</gene>
<comment type="caution">
    <text evidence="3">The sequence shown here is derived from an EMBL/GenBank/DDBJ whole genome shotgun (WGS) entry which is preliminary data.</text>
</comment>
<evidence type="ECO:0000313" key="4">
    <source>
        <dbReference type="Proteomes" id="UP001328107"/>
    </source>
</evidence>
<dbReference type="PROSITE" id="PS00028">
    <property type="entry name" value="ZINC_FINGER_C2H2_1"/>
    <property type="match status" value="1"/>
</dbReference>
<evidence type="ECO:0000259" key="2">
    <source>
        <dbReference type="PROSITE" id="PS00028"/>
    </source>
</evidence>
<keyword evidence="4" id="KW-1185">Reference proteome</keyword>
<feature type="non-terminal residue" evidence="3">
    <location>
        <position position="1"/>
    </location>
</feature>
<feature type="compositionally biased region" description="Basic and acidic residues" evidence="1">
    <location>
        <begin position="391"/>
        <end position="404"/>
    </location>
</feature>
<feature type="non-terminal residue" evidence="3">
    <location>
        <position position="411"/>
    </location>
</feature>
<evidence type="ECO:0000256" key="1">
    <source>
        <dbReference type="SAM" id="MobiDB-lite"/>
    </source>
</evidence>
<feature type="region of interest" description="Disordered" evidence="1">
    <location>
        <begin position="355"/>
        <end position="411"/>
    </location>
</feature>
<organism evidence="3 4">
    <name type="scientific">Pristionchus mayeri</name>
    <dbReference type="NCBI Taxonomy" id="1317129"/>
    <lineage>
        <taxon>Eukaryota</taxon>
        <taxon>Metazoa</taxon>
        <taxon>Ecdysozoa</taxon>
        <taxon>Nematoda</taxon>
        <taxon>Chromadorea</taxon>
        <taxon>Rhabditida</taxon>
        <taxon>Rhabditina</taxon>
        <taxon>Diplogasteromorpha</taxon>
        <taxon>Diplogasteroidea</taxon>
        <taxon>Neodiplogasteridae</taxon>
        <taxon>Pristionchus</taxon>
    </lineage>
</organism>
<proteinExistence type="predicted"/>
<protein>
    <recommendedName>
        <fullName evidence="2">C2H2-type domain-containing protein</fullName>
    </recommendedName>
</protein>
<evidence type="ECO:0000313" key="3">
    <source>
        <dbReference type="EMBL" id="GMR30378.1"/>
    </source>
</evidence>
<dbReference type="InterPro" id="IPR013087">
    <property type="entry name" value="Znf_C2H2_type"/>
</dbReference>
<feature type="domain" description="C2H2-type" evidence="2">
    <location>
        <begin position="309"/>
        <end position="331"/>
    </location>
</feature>